<dbReference type="AlphaFoldDB" id="A0A4R1M0L5"/>
<dbReference type="PANTHER" id="PTHR11851:SF224">
    <property type="entry name" value="PROCESSING PROTEASE"/>
    <property type="match status" value="1"/>
</dbReference>
<dbReference type="InterPro" id="IPR007863">
    <property type="entry name" value="Peptidase_M16_C"/>
</dbReference>
<evidence type="ECO:0000313" key="3">
    <source>
        <dbReference type="Proteomes" id="UP000294616"/>
    </source>
</evidence>
<accession>A0A4R1M0L5</accession>
<dbReference type="OrthoDB" id="9811314at2"/>
<dbReference type="InterPro" id="IPR050361">
    <property type="entry name" value="MPP/UQCRC_Complex"/>
</dbReference>
<dbReference type="Pfam" id="PF05193">
    <property type="entry name" value="Peptidase_M16_C"/>
    <property type="match status" value="1"/>
</dbReference>
<dbReference type="Proteomes" id="UP000294616">
    <property type="component" value="Unassembled WGS sequence"/>
</dbReference>
<dbReference type="Gene3D" id="3.30.830.10">
    <property type="entry name" value="Metalloenzyme, LuxS/M16 peptidase-like"/>
    <property type="match status" value="2"/>
</dbReference>
<dbReference type="EMBL" id="SMGO01000001">
    <property type="protein sequence ID" value="TCK85155.1"/>
    <property type="molecule type" value="Genomic_DNA"/>
</dbReference>
<dbReference type="RefSeq" id="WP_132221122.1">
    <property type="nucleotide sequence ID" value="NZ_SMGO01000001.1"/>
</dbReference>
<proteinExistence type="predicted"/>
<comment type="caution">
    <text evidence="2">The sequence shown here is derived from an EMBL/GenBank/DDBJ whole genome shotgun (WGS) entry which is preliminary data.</text>
</comment>
<keyword evidence="3" id="KW-1185">Reference proteome</keyword>
<dbReference type="InterPro" id="IPR011249">
    <property type="entry name" value="Metalloenz_LuxS/M16"/>
</dbReference>
<protein>
    <submittedName>
        <fullName evidence="2">Putative Zn-dependent peptidase</fullName>
    </submittedName>
</protein>
<sequence>MLNRINPPAFHPIESVNIISPESLKLSNGSNLFMFNAGEQELVRIQWVFENAAFKANAPIINSALSAMLLEGTSKYTSAQIAEKVDFYGAYLFPEYNYDQTTLNLVTLTKYLDKLLPFVLEVLNDAIFPQQELDTYKRNSKQSLKISLEKNDYLARRQFNNLLFGDSNYGYIQKESDFDELNRDDLKALFKQQIVPANCTIFVSGKISNETLNYISNTINNGWVGSTEAPTFARPVFEAVLAQKVVIEREKAVQSAIRIGQLSIPRAHPDFPALQVLNTTLGGYFGSRLMMNIREDKGYTYGIGSGLGSLKHAAFFTISSEVGTAVCADTLKEIEFEINRLRTEKISEEELTLVKNYLLGSMLGSLEDVFSHTDKFKQAYFSGLTLDYFDYYTQQVKEITPKGLLDLATEYLDFSTMVQVVVGKI</sequence>
<gene>
    <name evidence="2" type="ORF">C8N28_0455</name>
</gene>
<name>A0A4R1M0L5_9SPHI</name>
<evidence type="ECO:0000313" key="2">
    <source>
        <dbReference type="EMBL" id="TCK85155.1"/>
    </source>
</evidence>
<dbReference type="SUPFAM" id="SSF63411">
    <property type="entry name" value="LuxS/MPP-like metallohydrolase"/>
    <property type="match status" value="2"/>
</dbReference>
<dbReference type="PANTHER" id="PTHR11851">
    <property type="entry name" value="METALLOPROTEASE"/>
    <property type="match status" value="1"/>
</dbReference>
<dbReference type="GO" id="GO:0046872">
    <property type="term" value="F:metal ion binding"/>
    <property type="evidence" value="ECO:0007669"/>
    <property type="project" value="InterPro"/>
</dbReference>
<organism evidence="2 3">
    <name type="scientific">Albibacterium bauzanense</name>
    <dbReference type="NCBI Taxonomy" id="653929"/>
    <lineage>
        <taxon>Bacteria</taxon>
        <taxon>Pseudomonadati</taxon>
        <taxon>Bacteroidota</taxon>
        <taxon>Sphingobacteriia</taxon>
        <taxon>Sphingobacteriales</taxon>
        <taxon>Sphingobacteriaceae</taxon>
        <taxon>Albibacterium</taxon>
    </lineage>
</organism>
<feature type="domain" description="Peptidase M16 C-terminal" evidence="1">
    <location>
        <begin position="181"/>
        <end position="357"/>
    </location>
</feature>
<reference evidence="2 3" key="1">
    <citation type="submission" date="2019-03" db="EMBL/GenBank/DDBJ databases">
        <title>Genomic Encyclopedia of Archaeal and Bacterial Type Strains, Phase II (KMG-II): from individual species to whole genera.</title>
        <authorList>
            <person name="Goeker M."/>
        </authorList>
    </citation>
    <scope>NUCLEOTIDE SEQUENCE [LARGE SCALE GENOMIC DNA]</scope>
    <source>
        <strain evidence="2 3">DSM 22554</strain>
    </source>
</reference>
<evidence type="ECO:0000259" key="1">
    <source>
        <dbReference type="Pfam" id="PF05193"/>
    </source>
</evidence>